<proteinExistence type="predicted"/>
<dbReference type="AlphaFoldDB" id="A0A9E7K931"/>
<dbReference type="SUPFAM" id="SSF54427">
    <property type="entry name" value="NTF2-like"/>
    <property type="match status" value="1"/>
</dbReference>
<dbReference type="EMBL" id="CP097508">
    <property type="protein sequence ID" value="URE08764.1"/>
    <property type="molecule type" value="Genomic_DNA"/>
</dbReference>
<protein>
    <submittedName>
        <fullName evidence="2">Pathogen-related protein</fullName>
    </submittedName>
</protein>
<keyword evidence="3" id="KW-1185">Reference proteome</keyword>
<feature type="compositionally biased region" description="Basic and acidic residues" evidence="1">
    <location>
        <begin position="293"/>
        <end position="310"/>
    </location>
</feature>
<dbReference type="PANTHER" id="PTHR31723:SF5">
    <property type="entry name" value="OS01G0248500 PROTEIN"/>
    <property type="match status" value="1"/>
</dbReference>
<dbReference type="Proteomes" id="UP001055439">
    <property type="component" value="Chromosome 6"/>
</dbReference>
<accession>A0A9E7K931</accession>
<reference evidence="2" key="1">
    <citation type="submission" date="2022-05" db="EMBL/GenBank/DDBJ databases">
        <title>The Musa troglodytarum L. genome provides insights into the mechanism of non-climacteric behaviour and enrichment of carotenoids.</title>
        <authorList>
            <person name="Wang J."/>
        </authorList>
    </citation>
    <scope>NUCLEOTIDE SEQUENCE</scope>
    <source>
        <tissue evidence="2">Leaf</tissue>
    </source>
</reference>
<organism evidence="2 3">
    <name type="scientific">Musa troglodytarum</name>
    <name type="common">fe'i banana</name>
    <dbReference type="NCBI Taxonomy" id="320322"/>
    <lineage>
        <taxon>Eukaryota</taxon>
        <taxon>Viridiplantae</taxon>
        <taxon>Streptophyta</taxon>
        <taxon>Embryophyta</taxon>
        <taxon>Tracheophyta</taxon>
        <taxon>Spermatophyta</taxon>
        <taxon>Magnoliopsida</taxon>
        <taxon>Liliopsida</taxon>
        <taxon>Zingiberales</taxon>
        <taxon>Musaceae</taxon>
        <taxon>Musa</taxon>
    </lineage>
</organism>
<evidence type="ECO:0000313" key="2">
    <source>
        <dbReference type="EMBL" id="URE08764.1"/>
    </source>
</evidence>
<gene>
    <name evidence="2" type="ORF">MUK42_24586</name>
</gene>
<dbReference type="PANTHER" id="PTHR31723">
    <property type="entry name" value="PATHOGENESIS-RELATED FAMILY PROTEIN"/>
    <property type="match status" value="1"/>
</dbReference>
<dbReference type="InterPro" id="IPR053218">
    <property type="entry name" value="Pathogen-related_defense"/>
</dbReference>
<evidence type="ECO:0000313" key="3">
    <source>
        <dbReference type="Proteomes" id="UP001055439"/>
    </source>
</evidence>
<dbReference type="OrthoDB" id="65445at2759"/>
<dbReference type="InterPro" id="IPR032710">
    <property type="entry name" value="NTF2-like_dom_sf"/>
</dbReference>
<evidence type="ECO:0000256" key="1">
    <source>
        <dbReference type="SAM" id="MobiDB-lite"/>
    </source>
</evidence>
<feature type="region of interest" description="Disordered" evidence="1">
    <location>
        <begin position="290"/>
        <end position="319"/>
    </location>
</feature>
<sequence>MASSAEGGDKYRDFMYGEGEKDTQWRFGAPPNYDVVNKLFEEGRTQVWPVGSLEEKVQRLVKTWEMELVHKVRPQDYKSINPEKFRLSLNGKAGITVQQITDMGGSYNAFLQTTLPPKLRIYDPSEETAESSGKEFATTFPRGFAVEILQVLSGPPIITYKFRHWGYMEGPFHDYASTGGVVQLFGVGIFHVDDGMRVEEVEFFYERGDFLAGFLKGGPLASTAASVSRCPGTMKRHPLPSFGYWDYCDDLLSAHYFESAVQAGVIRGHYFGEDGDLFYHRKVIKKVGNAGGEKQHDAKEQQRKQVKASDMKLQTTPRRPRSLKAVDEDLYKIPPELLYQKPKRKRSLRKLWSGCMGINSVA</sequence>
<name>A0A9E7K931_9LILI</name>